<dbReference type="Proteomes" id="UP000663419">
    <property type="component" value="Chromosome 6"/>
</dbReference>
<accession>A0A8A1LVA5</accession>
<organism evidence="1 2">
    <name type="scientific">Ajellomyces capsulatus (strain H88)</name>
    <name type="common">Darling's disease fungus</name>
    <name type="synonym">Histoplasma capsulatum</name>
    <dbReference type="NCBI Taxonomy" id="544711"/>
    <lineage>
        <taxon>Eukaryota</taxon>
        <taxon>Fungi</taxon>
        <taxon>Dikarya</taxon>
        <taxon>Ascomycota</taxon>
        <taxon>Pezizomycotina</taxon>
        <taxon>Eurotiomycetes</taxon>
        <taxon>Eurotiomycetidae</taxon>
        <taxon>Onygenales</taxon>
        <taxon>Ajellomycetaceae</taxon>
        <taxon>Histoplasma</taxon>
    </lineage>
</organism>
<dbReference type="EMBL" id="CP069107">
    <property type="protein sequence ID" value="QSS57849.1"/>
    <property type="molecule type" value="Genomic_DNA"/>
</dbReference>
<protein>
    <submittedName>
        <fullName evidence="1">Uncharacterized protein</fullName>
    </submittedName>
</protein>
<evidence type="ECO:0000313" key="2">
    <source>
        <dbReference type="Proteomes" id="UP000663419"/>
    </source>
</evidence>
<name>A0A8A1LVA5_AJEC8</name>
<sequence length="81" mass="9030">MARVFFEITGNREYIFTSIWIKYNNNAIKAAGYNTCGMGWLVRGEQGRVGIKHHASGSKGDRFLLPKKNRCGPDACPALLL</sequence>
<proteinExistence type="predicted"/>
<evidence type="ECO:0000313" key="1">
    <source>
        <dbReference type="EMBL" id="QSS57849.1"/>
    </source>
</evidence>
<gene>
    <name evidence="1" type="ORF">I7I53_12155</name>
</gene>
<reference evidence="1" key="1">
    <citation type="submission" date="2021-01" db="EMBL/GenBank/DDBJ databases">
        <title>Chromosome-level genome assembly of a human fungal pathogen reveals clustering of transcriptionally co-regulated genes.</title>
        <authorList>
            <person name="Voorhies M."/>
            <person name="Cohen S."/>
            <person name="Shea T.P."/>
            <person name="Petrus S."/>
            <person name="Munoz J.F."/>
            <person name="Poplawski S."/>
            <person name="Goldman W.E."/>
            <person name="Michael T."/>
            <person name="Cuomo C.A."/>
            <person name="Sil A."/>
            <person name="Beyhan S."/>
        </authorList>
    </citation>
    <scope>NUCLEOTIDE SEQUENCE</scope>
    <source>
        <strain evidence="1">H88</strain>
    </source>
</reference>
<dbReference type="AlphaFoldDB" id="A0A8A1LVA5"/>
<dbReference type="VEuPathDB" id="FungiDB:I7I53_12155"/>